<organism evidence="1 2">
    <name type="scientific">Neolentinus lepideus HHB14362 ss-1</name>
    <dbReference type="NCBI Taxonomy" id="1314782"/>
    <lineage>
        <taxon>Eukaryota</taxon>
        <taxon>Fungi</taxon>
        <taxon>Dikarya</taxon>
        <taxon>Basidiomycota</taxon>
        <taxon>Agaricomycotina</taxon>
        <taxon>Agaricomycetes</taxon>
        <taxon>Gloeophyllales</taxon>
        <taxon>Gloeophyllaceae</taxon>
        <taxon>Neolentinus</taxon>
    </lineage>
</organism>
<protein>
    <submittedName>
        <fullName evidence="1">Uncharacterized protein</fullName>
    </submittedName>
</protein>
<dbReference type="InParanoid" id="A0A165NZ84"/>
<dbReference type="STRING" id="1314782.A0A165NZ84"/>
<evidence type="ECO:0000313" key="1">
    <source>
        <dbReference type="EMBL" id="KZT20317.1"/>
    </source>
</evidence>
<dbReference type="EMBL" id="KV425622">
    <property type="protein sequence ID" value="KZT20317.1"/>
    <property type="molecule type" value="Genomic_DNA"/>
</dbReference>
<name>A0A165NZ84_9AGAM</name>
<dbReference type="Proteomes" id="UP000076761">
    <property type="component" value="Unassembled WGS sequence"/>
</dbReference>
<dbReference type="OrthoDB" id="3254696at2759"/>
<dbReference type="AlphaFoldDB" id="A0A165NZ84"/>
<sequence>MVKTAALQWINAIAIAWGWGTAFGHSFQIGGASFFLAKKVDCKIVWMAGRWQSLAHETYICAFEQISSHHLVGMQDESAALTAQVG</sequence>
<proteinExistence type="predicted"/>
<accession>A0A165NZ84</accession>
<keyword evidence="2" id="KW-1185">Reference proteome</keyword>
<gene>
    <name evidence="1" type="ORF">NEOLEDRAFT_1075857</name>
</gene>
<evidence type="ECO:0000313" key="2">
    <source>
        <dbReference type="Proteomes" id="UP000076761"/>
    </source>
</evidence>
<reference evidence="1 2" key="1">
    <citation type="journal article" date="2016" name="Mol. Biol. Evol.">
        <title>Comparative Genomics of Early-Diverging Mushroom-Forming Fungi Provides Insights into the Origins of Lignocellulose Decay Capabilities.</title>
        <authorList>
            <person name="Nagy L.G."/>
            <person name="Riley R."/>
            <person name="Tritt A."/>
            <person name="Adam C."/>
            <person name="Daum C."/>
            <person name="Floudas D."/>
            <person name="Sun H."/>
            <person name="Yadav J.S."/>
            <person name="Pangilinan J."/>
            <person name="Larsson K.H."/>
            <person name="Matsuura K."/>
            <person name="Barry K."/>
            <person name="Labutti K."/>
            <person name="Kuo R."/>
            <person name="Ohm R.A."/>
            <person name="Bhattacharya S.S."/>
            <person name="Shirouzu T."/>
            <person name="Yoshinaga Y."/>
            <person name="Martin F.M."/>
            <person name="Grigoriev I.V."/>
            <person name="Hibbett D.S."/>
        </authorList>
    </citation>
    <scope>NUCLEOTIDE SEQUENCE [LARGE SCALE GENOMIC DNA]</scope>
    <source>
        <strain evidence="1 2">HHB14362 ss-1</strain>
    </source>
</reference>